<evidence type="ECO:0000256" key="1">
    <source>
        <dbReference type="ARBA" id="ARBA00007749"/>
    </source>
</evidence>
<accession>A0ABR4JVG2</accession>
<reference evidence="6 7" key="1">
    <citation type="submission" date="2024-07" db="EMBL/GenBank/DDBJ databases">
        <title>Section-level genome sequencing and comparative genomics of Aspergillus sections Usti and Cavernicolus.</title>
        <authorList>
            <consortium name="Lawrence Berkeley National Laboratory"/>
            <person name="Nybo J.L."/>
            <person name="Vesth T.C."/>
            <person name="Theobald S."/>
            <person name="Frisvad J.C."/>
            <person name="Larsen T.O."/>
            <person name="Kjaerboelling I."/>
            <person name="Rothschild-Mancinelli K."/>
            <person name="Lyhne E.K."/>
            <person name="Kogle M.E."/>
            <person name="Barry K."/>
            <person name="Clum A."/>
            <person name="Na H."/>
            <person name="Ledsgaard L."/>
            <person name="Lin J."/>
            <person name="Lipzen A."/>
            <person name="Kuo A."/>
            <person name="Riley R."/>
            <person name="Mondo S."/>
            <person name="LaButti K."/>
            <person name="Haridas S."/>
            <person name="Pangalinan J."/>
            <person name="Salamov A.A."/>
            <person name="Simmons B.A."/>
            <person name="Magnuson J.K."/>
            <person name="Chen J."/>
            <person name="Drula E."/>
            <person name="Henrissat B."/>
            <person name="Wiebenga A."/>
            <person name="Lubbers R.J."/>
            <person name="Gomes A.C."/>
            <person name="Macurrencykelacurrency M.R."/>
            <person name="Stajich J."/>
            <person name="Grigoriev I.V."/>
            <person name="Mortensen U.H."/>
            <person name="De vries R.P."/>
            <person name="Baker S.E."/>
            <person name="Andersen M.R."/>
        </authorList>
    </citation>
    <scope>NUCLEOTIDE SEQUENCE [LARGE SCALE GENOMIC DNA]</scope>
    <source>
        <strain evidence="6 7">CBS 756.74</strain>
    </source>
</reference>
<evidence type="ECO:0000313" key="7">
    <source>
        <dbReference type="Proteomes" id="UP001610444"/>
    </source>
</evidence>
<sequence length="387" mass="42107">MSSTRSLNIPASKSTVQVSIIDTTFDAKFPAAYFMGPPIKGFDELTAVAYAFLVKHVDSAGEERSILFDLGTPKDVVNDFPPKVAEWFMGMGFMRVEKYVSEILEENNVALDSIEAIIWSHAHMDHVGRPSLFPTTTKLIVGPGIKQAFFPGYPTAPDSQILSREFAGREVAELSLPEFSLDIGGLKALDYFGDGSFYLLSAPGHAIGHLNALARTTDNTFLYLAGDSVHHLAELRPHAASHLPQSVALRGSSRCCPGTAFHAIHPLSDITKVPDRYHEPLGYPDSTPDTAPFFTISQTPTGESLASDIDDARATIKAVQRFDADENVFVVAAHDASIREILDLFPRAANDWKVKGLKEAGRWLFLGDFEEALRLAGENVGDNTGAA</sequence>
<dbReference type="Gene3D" id="3.60.15.10">
    <property type="entry name" value="Ribonuclease Z/Hydroxyacylglutathione hydrolase-like"/>
    <property type="match status" value="1"/>
</dbReference>
<dbReference type="InterPro" id="IPR001279">
    <property type="entry name" value="Metallo-B-lactamas"/>
</dbReference>
<name>A0ABR4JVG2_9EURO</name>
<comment type="similarity">
    <text evidence="1">Belongs to the metallo-beta-lactamase superfamily.</text>
</comment>
<gene>
    <name evidence="6" type="ORF">BJX68DRAFT_269909</name>
</gene>
<organism evidence="6 7">
    <name type="scientific">Aspergillus pseudodeflectus</name>
    <dbReference type="NCBI Taxonomy" id="176178"/>
    <lineage>
        <taxon>Eukaryota</taxon>
        <taxon>Fungi</taxon>
        <taxon>Dikarya</taxon>
        <taxon>Ascomycota</taxon>
        <taxon>Pezizomycotina</taxon>
        <taxon>Eurotiomycetes</taxon>
        <taxon>Eurotiomycetidae</taxon>
        <taxon>Eurotiales</taxon>
        <taxon>Aspergillaceae</taxon>
        <taxon>Aspergillus</taxon>
        <taxon>Aspergillus subgen. Nidulantes</taxon>
    </lineage>
</organism>
<proteinExistence type="inferred from homology"/>
<dbReference type="Pfam" id="PF00753">
    <property type="entry name" value="Lactamase_B"/>
    <property type="match status" value="1"/>
</dbReference>
<feature type="domain" description="Metallo-beta-lactamase" evidence="5">
    <location>
        <begin position="55"/>
        <end position="156"/>
    </location>
</feature>
<dbReference type="InterPro" id="IPR036866">
    <property type="entry name" value="RibonucZ/Hydroxyglut_hydro"/>
</dbReference>
<evidence type="ECO:0000256" key="4">
    <source>
        <dbReference type="ARBA" id="ARBA00022833"/>
    </source>
</evidence>
<keyword evidence="2" id="KW-0479">Metal-binding</keyword>
<keyword evidence="3" id="KW-0378">Hydrolase</keyword>
<evidence type="ECO:0000259" key="5">
    <source>
        <dbReference type="Pfam" id="PF00753"/>
    </source>
</evidence>
<dbReference type="InterPro" id="IPR051013">
    <property type="entry name" value="MBL_superfamily_lactonases"/>
</dbReference>
<dbReference type="RefSeq" id="XP_070895949.1">
    <property type="nucleotide sequence ID" value="XM_071046472.1"/>
</dbReference>
<comment type="caution">
    <text evidence="6">The sequence shown here is derived from an EMBL/GenBank/DDBJ whole genome shotgun (WGS) entry which is preliminary data.</text>
</comment>
<evidence type="ECO:0000256" key="3">
    <source>
        <dbReference type="ARBA" id="ARBA00022801"/>
    </source>
</evidence>
<dbReference type="SUPFAM" id="SSF56281">
    <property type="entry name" value="Metallo-hydrolase/oxidoreductase"/>
    <property type="match status" value="1"/>
</dbReference>
<dbReference type="Proteomes" id="UP001610444">
    <property type="component" value="Unassembled WGS sequence"/>
</dbReference>
<dbReference type="CDD" id="cd07730">
    <property type="entry name" value="metallo-hydrolase-like_MBL-fold"/>
    <property type="match status" value="1"/>
</dbReference>
<protein>
    <recommendedName>
        <fullName evidence="5">Metallo-beta-lactamase domain-containing protein</fullName>
    </recommendedName>
</protein>
<evidence type="ECO:0000313" key="6">
    <source>
        <dbReference type="EMBL" id="KAL2844043.1"/>
    </source>
</evidence>
<dbReference type="PANTHER" id="PTHR42978:SF5">
    <property type="entry name" value="METALLO-BETA-LACTAMASE DOMAIN-CONTAINING PROTEIN"/>
    <property type="match status" value="1"/>
</dbReference>
<keyword evidence="4" id="KW-0862">Zinc</keyword>
<dbReference type="GeneID" id="98161636"/>
<dbReference type="EMBL" id="JBFXLR010000043">
    <property type="protein sequence ID" value="KAL2844043.1"/>
    <property type="molecule type" value="Genomic_DNA"/>
</dbReference>
<keyword evidence="7" id="KW-1185">Reference proteome</keyword>
<evidence type="ECO:0000256" key="2">
    <source>
        <dbReference type="ARBA" id="ARBA00022723"/>
    </source>
</evidence>
<dbReference type="PANTHER" id="PTHR42978">
    <property type="entry name" value="QUORUM-QUENCHING LACTONASE YTNP-RELATED-RELATED"/>
    <property type="match status" value="1"/>
</dbReference>